<dbReference type="CDD" id="cd00882">
    <property type="entry name" value="Ras_like_GTPase"/>
    <property type="match status" value="1"/>
</dbReference>
<keyword evidence="6" id="KW-1185">Reference proteome</keyword>
<evidence type="ECO:0000256" key="3">
    <source>
        <dbReference type="SAM" id="Coils"/>
    </source>
</evidence>
<keyword evidence="2" id="KW-0547">Nucleotide-binding</keyword>
<evidence type="ECO:0000256" key="2">
    <source>
        <dbReference type="ARBA" id="ARBA00022741"/>
    </source>
</evidence>
<dbReference type="PANTHER" id="PTHR32046">
    <property type="entry name" value="G DOMAIN-CONTAINING PROTEIN"/>
    <property type="match status" value="1"/>
</dbReference>
<dbReference type="InterPro" id="IPR006703">
    <property type="entry name" value="G_AIG1"/>
</dbReference>
<dbReference type="EMBL" id="CAJPEV010000349">
    <property type="protein sequence ID" value="CAG0884297.1"/>
    <property type="molecule type" value="Genomic_DNA"/>
</dbReference>
<dbReference type="AlphaFoldDB" id="A0A7R9A4X6"/>
<feature type="domain" description="AIG1-type G" evidence="4">
    <location>
        <begin position="122"/>
        <end position="276"/>
    </location>
</feature>
<dbReference type="Pfam" id="PF04548">
    <property type="entry name" value="AIG1"/>
    <property type="match status" value="1"/>
</dbReference>
<evidence type="ECO:0000313" key="5">
    <source>
        <dbReference type="EMBL" id="CAD7242990.1"/>
    </source>
</evidence>
<gene>
    <name evidence="5" type="ORF">DSTB1V02_LOCUS2928</name>
</gene>
<comment type="similarity">
    <text evidence="1">Belongs to the TRAFAC class TrmE-Era-EngA-EngB-Septin-like GTPase superfamily. AIG1/Toc34/Toc159-like paraseptin GTPase family. IAN subfamily.</text>
</comment>
<evidence type="ECO:0000256" key="1">
    <source>
        <dbReference type="ARBA" id="ARBA00008535"/>
    </source>
</evidence>
<dbReference type="SUPFAM" id="SSF52540">
    <property type="entry name" value="P-loop containing nucleoside triphosphate hydrolases"/>
    <property type="match status" value="1"/>
</dbReference>
<dbReference type="Gene3D" id="3.40.50.300">
    <property type="entry name" value="P-loop containing nucleotide triphosphate hydrolases"/>
    <property type="match status" value="1"/>
</dbReference>
<evidence type="ECO:0000259" key="4">
    <source>
        <dbReference type="Pfam" id="PF04548"/>
    </source>
</evidence>
<organism evidence="5">
    <name type="scientific">Darwinula stevensoni</name>
    <dbReference type="NCBI Taxonomy" id="69355"/>
    <lineage>
        <taxon>Eukaryota</taxon>
        <taxon>Metazoa</taxon>
        <taxon>Ecdysozoa</taxon>
        <taxon>Arthropoda</taxon>
        <taxon>Crustacea</taxon>
        <taxon>Oligostraca</taxon>
        <taxon>Ostracoda</taxon>
        <taxon>Podocopa</taxon>
        <taxon>Podocopida</taxon>
        <taxon>Darwinulocopina</taxon>
        <taxon>Darwinuloidea</taxon>
        <taxon>Darwinulidae</taxon>
        <taxon>Darwinula</taxon>
    </lineage>
</organism>
<dbReference type="OrthoDB" id="2386367at2759"/>
<dbReference type="PANTHER" id="PTHR32046:SF14">
    <property type="match status" value="1"/>
</dbReference>
<proteinExistence type="inferred from homology"/>
<accession>A0A7R9A4X6</accession>
<feature type="coiled-coil region" evidence="3">
    <location>
        <begin position="3"/>
        <end position="51"/>
    </location>
</feature>
<reference evidence="5" key="1">
    <citation type="submission" date="2020-11" db="EMBL/GenBank/DDBJ databases">
        <authorList>
            <person name="Tran Van P."/>
        </authorList>
    </citation>
    <scope>NUCLEOTIDE SEQUENCE</scope>
</reference>
<dbReference type="Proteomes" id="UP000677054">
    <property type="component" value="Unassembled WGS sequence"/>
</dbReference>
<dbReference type="EMBL" id="LR899866">
    <property type="protein sequence ID" value="CAD7242990.1"/>
    <property type="molecule type" value="Genomic_DNA"/>
</dbReference>
<sequence length="637" mass="72981">MMLTLLEKELSEEKATWKELKERLKSELSIREELEQNISKIELELQKIKTQKEEKGTMPSHGKNTEKEAKLTLAQRMKENCKIIKKNIHELPTKKLMEDREKRLAKYEIGNERPGSGTGKVILLVGGTGAGRSTLINGIVNFVFGMDYHDSFRFKLISDENKVHHSQTKWITAYQIHMQQGFALSHSLTIIDTPGFGNTEGIRADEELKYQIREFFSYCVNIGVDQLNAICIVVQSSLARFTPTQKYIFDSILSVFGNDVMEKMYLFITFADNKRPSVLDAIKGAKVPNNDYFKFNNSALFSDSTADGSDECDKFFWQMGVTSFKKFFEKVLEIQPVSLTLTKEVLQERQQLETAFQGIEPQITAMLKQYEAKLEANKDFTYTVKVQKQEMVDLETGVYATNCLRCNFTCHYPCTMPHVLLIDRCIAMPFVMETGEATHCTVCPAQCPPDQHVNNQYRFVLYEEDETKTSDELKAKYEQATGKKATTEGIVKNLFNNFNQERANILNLTKRAHECLQKLDIIARKPDPLGFTDYIDLLIQTEQREARPGYVQRIKYLQDTKGKAELAEKLKQGFDPFKEYMKDFEVEGFDISISDPNSFECEVGSSDYEDDNENEVHMGLLGRFKKTALSILGIGEK</sequence>
<dbReference type="InterPro" id="IPR027417">
    <property type="entry name" value="P-loop_NTPase"/>
</dbReference>
<evidence type="ECO:0000313" key="6">
    <source>
        <dbReference type="Proteomes" id="UP000677054"/>
    </source>
</evidence>
<protein>
    <recommendedName>
        <fullName evidence="4">AIG1-type G domain-containing protein</fullName>
    </recommendedName>
</protein>
<dbReference type="GO" id="GO:0005525">
    <property type="term" value="F:GTP binding"/>
    <property type="evidence" value="ECO:0007669"/>
    <property type="project" value="InterPro"/>
</dbReference>
<name>A0A7R9A4X6_9CRUS</name>
<keyword evidence="3" id="KW-0175">Coiled coil</keyword>